<organism evidence="1 2">
    <name type="scientific">Fusarium oxysporum f. sp. narcissi</name>
    <dbReference type="NCBI Taxonomy" id="451672"/>
    <lineage>
        <taxon>Eukaryota</taxon>
        <taxon>Fungi</taxon>
        <taxon>Dikarya</taxon>
        <taxon>Ascomycota</taxon>
        <taxon>Pezizomycotina</taxon>
        <taxon>Sordariomycetes</taxon>
        <taxon>Hypocreomycetidae</taxon>
        <taxon>Hypocreales</taxon>
        <taxon>Nectriaceae</taxon>
        <taxon>Fusarium</taxon>
        <taxon>Fusarium oxysporum species complex</taxon>
    </lineage>
</organism>
<proteinExistence type="predicted"/>
<gene>
    <name evidence="1" type="ORF">BFJ63_vAg16849</name>
</gene>
<evidence type="ECO:0000313" key="2">
    <source>
        <dbReference type="Proteomes" id="UP000290540"/>
    </source>
</evidence>
<dbReference type="AlphaFoldDB" id="A0A4Q2V142"/>
<comment type="caution">
    <text evidence="1">The sequence shown here is derived from an EMBL/GenBank/DDBJ whole genome shotgun (WGS) entry which is preliminary data.</text>
</comment>
<sequence>MIDNPVVNQERWRTTPVSERIQIFTTWLGDACNKESLFIIDDIEAFGYSNIPTILKYPAYHALVSTRDSNLIRADRDFREVRLSPLGDEDTIEILKSTVNSLSSKTVSCRGLDSIARGIQGHPLAARNAIPFIMEHLWTCENPSAEFLDLFESDDPEARRLFLEFSFEGRSLWGAFNTSLERLEHQENTHSAIKLMRILPFLCSDRDCMDHVLKMDKGWLKDCQEELPDISILKSGYAVISSWLAKLRGVSFYVWSDSFSPLKALNIHPLLLQYMLLHVDKQTRVSLMKQVLNFCYKLEDKGVDRESQVKPHVLQCVQVYQGLGISLNSLGLPQGIMQWVEGFFEKQEEEEVGKNPFADPIESSSAVVDKFVMLCMQTKETLEGCGNSMPEETTTYKMIEDCTTAYKEVRRCIGVHGGIPDSLKPKLVDAITVFQGMVKLRNIYPEFISELEKFRKGLNDE</sequence>
<dbReference type="SUPFAM" id="SSF52540">
    <property type="entry name" value="P-loop containing nucleoside triphosphate hydrolases"/>
    <property type="match status" value="1"/>
</dbReference>
<accession>A0A4Q2V142</accession>
<reference evidence="1 2" key="1">
    <citation type="submission" date="2016-12" db="EMBL/GenBank/DDBJ databases">
        <title>Draft genome sequence of Fusarium oxysporum causing rot on Narcissus.</title>
        <authorList>
            <person name="Armitage A.D."/>
            <person name="Taylor A."/>
            <person name="Clarkson J.P."/>
            <person name="Harrison R.J."/>
            <person name="Jackson A.C."/>
        </authorList>
    </citation>
    <scope>NUCLEOTIDE SEQUENCE [LARGE SCALE GENOMIC DNA]</scope>
    <source>
        <strain evidence="1 2">N139</strain>
    </source>
</reference>
<dbReference type="Proteomes" id="UP000290540">
    <property type="component" value="Unassembled WGS sequence"/>
</dbReference>
<dbReference type="EMBL" id="MQTW01000403">
    <property type="protein sequence ID" value="RYC80264.1"/>
    <property type="molecule type" value="Genomic_DNA"/>
</dbReference>
<name>A0A4Q2V142_FUSOX</name>
<evidence type="ECO:0008006" key="3">
    <source>
        <dbReference type="Google" id="ProtNLM"/>
    </source>
</evidence>
<evidence type="ECO:0000313" key="1">
    <source>
        <dbReference type="EMBL" id="RYC80264.1"/>
    </source>
</evidence>
<dbReference type="InterPro" id="IPR027417">
    <property type="entry name" value="P-loop_NTPase"/>
</dbReference>
<protein>
    <recommendedName>
        <fullName evidence="3">NB-ARC domain-containing protein</fullName>
    </recommendedName>
</protein>